<reference evidence="10" key="1">
    <citation type="journal article" date="2023" name="Plant J.">
        <title>The genome of the king protea, Protea cynaroides.</title>
        <authorList>
            <person name="Chang J."/>
            <person name="Duong T.A."/>
            <person name="Schoeman C."/>
            <person name="Ma X."/>
            <person name="Roodt D."/>
            <person name="Barker N."/>
            <person name="Li Z."/>
            <person name="Van de Peer Y."/>
            <person name="Mizrachi E."/>
        </authorList>
    </citation>
    <scope>NUCLEOTIDE SEQUENCE</scope>
    <source>
        <tissue evidence="10">Young leaves</tissue>
    </source>
</reference>
<comment type="caution">
    <text evidence="10">The sequence shown here is derived from an EMBL/GenBank/DDBJ whole genome shotgun (WGS) entry which is preliminary data.</text>
</comment>
<dbReference type="Pfam" id="PF04046">
    <property type="entry name" value="PSP"/>
    <property type="match status" value="1"/>
</dbReference>
<feature type="compositionally biased region" description="Basic residues" evidence="8">
    <location>
        <begin position="555"/>
        <end position="565"/>
    </location>
</feature>
<keyword evidence="11" id="KW-1185">Reference proteome</keyword>
<feature type="region of interest" description="Disordered" evidence="8">
    <location>
        <begin position="262"/>
        <end position="307"/>
    </location>
</feature>
<keyword evidence="6" id="KW-0539">Nucleus</keyword>
<dbReference type="EMBL" id="JAMYWD010000009">
    <property type="protein sequence ID" value="KAJ4960679.1"/>
    <property type="molecule type" value="Genomic_DNA"/>
</dbReference>
<dbReference type="PANTHER" id="PTHR13316">
    <property type="entry name" value="ZINC FINGER, CCHC DOMAIN CONTAINING 8"/>
    <property type="match status" value="1"/>
</dbReference>
<dbReference type="InterPro" id="IPR006568">
    <property type="entry name" value="PSP_pro-rich"/>
</dbReference>
<dbReference type="InterPro" id="IPR001878">
    <property type="entry name" value="Znf_CCHC"/>
</dbReference>
<feature type="compositionally biased region" description="Polar residues" evidence="8">
    <location>
        <begin position="526"/>
        <end position="536"/>
    </location>
</feature>
<dbReference type="GO" id="GO:0003723">
    <property type="term" value="F:RNA binding"/>
    <property type="evidence" value="ECO:0007669"/>
    <property type="project" value="TreeGrafter"/>
</dbReference>
<feature type="region of interest" description="Disordered" evidence="8">
    <location>
        <begin position="362"/>
        <end position="565"/>
    </location>
</feature>
<evidence type="ECO:0000259" key="9">
    <source>
        <dbReference type="PROSITE" id="PS50158"/>
    </source>
</evidence>
<evidence type="ECO:0000256" key="8">
    <source>
        <dbReference type="SAM" id="MobiDB-lite"/>
    </source>
</evidence>
<dbReference type="GO" id="GO:0008270">
    <property type="term" value="F:zinc ion binding"/>
    <property type="evidence" value="ECO:0007669"/>
    <property type="project" value="UniProtKB-KW"/>
</dbReference>
<organism evidence="10 11">
    <name type="scientific">Protea cynaroides</name>
    <dbReference type="NCBI Taxonomy" id="273540"/>
    <lineage>
        <taxon>Eukaryota</taxon>
        <taxon>Viridiplantae</taxon>
        <taxon>Streptophyta</taxon>
        <taxon>Embryophyta</taxon>
        <taxon>Tracheophyta</taxon>
        <taxon>Spermatophyta</taxon>
        <taxon>Magnoliopsida</taxon>
        <taxon>Proteales</taxon>
        <taxon>Proteaceae</taxon>
        <taxon>Protea</taxon>
    </lineage>
</organism>
<evidence type="ECO:0000256" key="1">
    <source>
        <dbReference type="ARBA" id="ARBA00004642"/>
    </source>
</evidence>
<evidence type="ECO:0000256" key="2">
    <source>
        <dbReference type="ARBA" id="ARBA00007497"/>
    </source>
</evidence>
<feature type="region of interest" description="Disordered" evidence="8">
    <location>
        <begin position="42"/>
        <end position="79"/>
    </location>
</feature>
<dbReference type="GO" id="GO:0005654">
    <property type="term" value="C:nucleoplasm"/>
    <property type="evidence" value="ECO:0007669"/>
    <property type="project" value="UniProtKB-SubCell"/>
</dbReference>
<dbReference type="SMART" id="SM00581">
    <property type="entry name" value="PSP"/>
    <property type="match status" value="1"/>
</dbReference>
<keyword evidence="5" id="KW-0862">Zinc</keyword>
<dbReference type="GO" id="GO:0071013">
    <property type="term" value="C:catalytic step 2 spliceosome"/>
    <property type="evidence" value="ECO:0007669"/>
    <property type="project" value="TreeGrafter"/>
</dbReference>
<dbReference type="AlphaFoldDB" id="A0A9Q0K1T4"/>
<feature type="compositionally biased region" description="Low complexity" evidence="8">
    <location>
        <begin position="484"/>
        <end position="499"/>
    </location>
</feature>
<feature type="compositionally biased region" description="Acidic residues" evidence="8">
    <location>
        <begin position="380"/>
        <end position="391"/>
    </location>
</feature>
<dbReference type="Proteomes" id="UP001141806">
    <property type="component" value="Unassembled WGS sequence"/>
</dbReference>
<comment type="subcellular location">
    <subcellularLocation>
        <location evidence="1">Nucleus</location>
        <location evidence="1">Nucleoplasm</location>
    </subcellularLocation>
</comment>
<feature type="compositionally biased region" description="Basic and acidic residues" evidence="8">
    <location>
        <begin position="362"/>
        <end position="379"/>
    </location>
</feature>
<evidence type="ECO:0000256" key="7">
    <source>
        <dbReference type="PROSITE-ProRule" id="PRU00047"/>
    </source>
</evidence>
<proteinExistence type="inferred from homology"/>
<dbReference type="InterPro" id="IPR036875">
    <property type="entry name" value="Znf_CCHC_sf"/>
</dbReference>
<sequence length="565" mass="63040">MGAGDFIDLCTSSGSSIGSEKNELHDSNYLPSEADLLVKEDIVNGEKSGQVEADGGDEKCQPEEDMDLGTPNSQEKGELPETVAVSEMTSVEVYCENGLSENVHTVRSHVIDDSPISGVKRARLTYDDQQPSVHVIYKSLTRDSKRKLEELLQQWSEWHAQHYSSPNEMNDALESGEETYFPAINVGPEKSSTMSFRIDNQARKDHRKEFMPLDGDAVPLYDRGYAQLLTSTDGSTNLESGSETFEAPRCFNCGSYNHPLKDCRKPRDNGAVNKARQKHNSKRNQSGGPRQAATRYYQDTPGGKYDGLRPGVLSSSAREAMGIGELDPPPWLFRMREMGYPPGYLDPVDDDQSSGIIIFADEETKTFADDESKEEQTKEEQEDGEIPETEDLGPIPPKTKLKRTVEFPGINAPIPENADERRWAGPPGGSSHDFSRNRLHQRSNRSSHVFRQGQYHDQGWSRDHRDDGPPGCDSPSISGRLGEPQSPGGIPIPKSPSLGRSLSDRGRWSPLVHEGSPNHSPYPMLSPQSYGSPSFDNRNHESRYSGFDLSSQGRERHHRHHRDYR</sequence>
<evidence type="ECO:0000256" key="5">
    <source>
        <dbReference type="ARBA" id="ARBA00022833"/>
    </source>
</evidence>
<dbReference type="InterPro" id="IPR052115">
    <property type="entry name" value="NEXT_complex_subunit_ZCCHC8"/>
</dbReference>
<evidence type="ECO:0000256" key="6">
    <source>
        <dbReference type="ARBA" id="ARBA00023242"/>
    </source>
</evidence>
<gene>
    <name evidence="10" type="ORF">NE237_020589</name>
</gene>
<keyword evidence="3" id="KW-0479">Metal-binding</keyword>
<protein>
    <recommendedName>
        <fullName evidence="9">CCHC-type domain-containing protein</fullName>
    </recommendedName>
</protein>
<dbReference type="PROSITE" id="PS50158">
    <property type="entry name" value="ZF_CCHC"/>
    <property type="match status" value="1"/>
</dbReference>
<feature type="domain" description="CCHC-type" evidence="9">
    <location>
        <begin position="249"/>
        <end position="265"/>
    </location>
</feature>
<feature type="compositionally biased region" description="Basic and acidic residues" evidence="8">
    <location>
        <begin position="459"/>
        <end position="468"/>
    </location>
</feature>
<comment type="similarity">
    <text evidence="2">Belongs to the ZCCHC8 family.</text>
</comment>
<accession>A0A9Q0K1T4</accession>
<dbReference type="PANTHER" id="PTHR13316:SF0">
    <property type="entry name" value="ZINC FINGER CCHC DOMAIN-CONTAINING PROTEIN 8"/>
    <property type="match status" value="1"/>
</dbReference>
<name>A0A9Q0K1T4_9MAGN</name>
<evidence type="ECO:0000313" key="10">
    <source>
        <dbReference type="EMBL" id="KAJ4960679.1"/>
    </source>
</evidence>
<evidence type="ECO:0000313" key="11">
    <source>
        <dbReference type="Proteomes" id="UP001141806"/>
    </source>
</evidence>
<evidence type="ECO:0000256" key="3">
    <source>
        <dbReference type="ARBA" id="ARBA00022723"/>
    </source>
</evidence>
<dbReference type="OrthoDB" id="8026949at2759"/>
<dbReference type="SUPFAM" id="SSF57756">
    <property type="entry name" value="Retrovirus zinc finger-like domains"/>
    <property type="match status" value="1"/>
</dbReference>
<keyword evidence="4 7" id="KW-0863">Zinc-finger</keyword>
<evidence type="ECO:0000256" key="4">
    <source>
        <dbReference type="ARBA" id="ARBA00022771"/>
    </source>
</evidence>